<evidence type="ECO:0000313" key="1">
    <source>
        <dbReference type="EMBL" id="AOJ76672.1"/>
    </source>
</evidence>
<sequence length="62" mass="6606">MPVIGYCTGPVTDANRQVQVPTQFWVASMEEIAGPSDGVAPGEALKQHLLVVLIQLNSGRKS</sequence>
<organism evidence="1 2">
    <name type="scientific">Burkholderia ubonensis</name>
    <dbReference type="NCBI Taxonomy" id="101571"/>
    <lineage>
        <taxon>Bacteria</taxon>
        <taxon>Pseudomonadati</taxon>
        <taxon>Pseudomonadota</taxon>
        <taxon>Betaproteobacteria</taxon>
        <taxon>Burkholderiales</taxon>
        <taxon>Burkholderiaceae</taxon>
        <taxon>Burkholderia</taxon>
        <taxon>Burkholderia cepacia complex</taxon>
    </lineage>
</organism>
<reference evidence="1 2" key="1">
    <citation type="submission" date="2015-12" db="EMBL/GenBank/DDBJ databases">
        <title>Diversity of Burkholderia near neighbor genomes.</title>
        <authorList>
            <person name="Sahl J."/>
            <person name="Wagner D."/>
            <person name="Keim P."/>
        </authorList>
    </citation>
    <scope>NUCLEOTIDE SEQUENCE [LARGE SCALE GENOMIC DNA]</scope>
    <source>
        <strain evidence="1 2">MSMB0783</strain>
    </source>
</reference>
<gene>
    <name evidence="1" type="ORF">WJ35_16420</name>
</gene>
<proteinExistence type="predicted"/>
<protein>
    <submittedName>
        <fullName evidence="1">Uncharacterized protein</fullName>
    </submittedName>
</protein>
<dbReference type="EMBL" id="CP013421">
    <property type="protein sequence ID" value="AOJ76672.1"/>
    <property type="molecule type" value="Genomic_DNA"/>
</dbReference>
<accession>A0A1B4LHL7</accession>
<name>A0A1B4LHL7_9BURK</name>
<evidence type="ECO:0000313" key="2">
    <source>
        <dbReference type="Proteomes" id="UP000243680"/>
    </source>
</evidence>
<dbReference type="AlphaFoldDB" id="A0A1B4LHL7"/>
<dbReference type="Proteomes" id="UP000243680">
    <property type="component" value="Chromosome 3"/>
</dbReference>